<dbReference type="AlphaFoldDB" id="A0AAV4JAT8"/>
<dbReference type="EMBL" id="BMAT01006779">
    <property type="protein sequence ID" value="GFS19919.1"/>
    <property type="molecule type" value="Genomic_DNA"/>
</dbReference>
<dbReference type="SUPFAM" id="SSF57552">
    <property type="entry name" value="Blood coagulation inhibitor (disintegrin)"/>
    <property type="match status" value="1"/>
</dbReference>
<comment type="caution">
    <text evidence="5">The sequence shown here is derived from an EMBL/GenBank/DDBJ whole genome shotgun (WGS) entry which is preliminary data.</text>
</comment>
<dbReference type="SMART" id="SM00050">
    <property type="entry name" value="DISIN"/>
    <property type="match status" value="1"/>
</dbReference>
<dbReference type="InterPro" id="IPR051489">
    <property type="entry name" value="ADAM_Metalloproteinase"/>
</dbReference>
<dbReference type="InterPro" id="IPR001762">
    <property type="entry name" value="Disintegrin_dom"/>
</dbReference>
<evidence type="ECO:0000256" key="2">
    <source>
        <dbReference type="SAM" id="MobiDB-lite"/>
    </source>
</evidence>
<dbReference type="PANTHER" id="PTHR45702:SF2">
    <property type="entry name" value="KUZBANIAN, ISOFORM A"/>
    <property type="match status" value="1"/>
</dbReference>
<evidence type="ECO:0000313" key="5">
    <source>
        <dbReference type="EMBL" id="GFS19919.1"/>
    </source>
</evidence>
<keyword evidence="6" id="KW-1185">Reference proteome</keyword>
<gene>
    <name evidence="5" type="ORF">ElyMa_003301600</name>
</gene>
<evidence type="ECO:0000256" key="1">
    <source>
        <dbReference type="PROSITE-ProRule" id="PRU00068"/>
    </source>
</evidence>
<keyword evidence="3" id="KW-0472">Membrane</keyword>
<dbReference type="InterPro" id="IPR036436">
    <property type="entry name" value="Disintegrin_dom_sf"/>
</dbReference>
<feature type="domain" description="Disintegrin" evidence="4">
    <location>
        <begin position="96"/>
        <end position="187"/>
    </location>
</feature>
<protein>
    <submittedName>
        <fullName evidence="5">Disintegrin and metalloproteinase domain-containing protein 17</fullName>
    </submittedName>
</protein>
<accession>A0AAV4JAT8</accession>
<reference evidence="5 6" key="1">
    <citation type="journal article" date="2021" name="Elife">
        <title>Chloroplast acquisition without the gene transfer in kleptoplastic sea slugs, Plakobranchus ocellatus.</title>
        <authorList>
            <person name="Maeda T."/>
            <person name="Takahashi S."/>
            <person name="Yoshida T."/>
            <person name="Shimamura S."/>
            <person name="Takaki Y."/>
            <person name="Nagai Y."/>
            <person name="Toyoda A."/>
            <person name="Suzuki Y."/>
            <person name="Arimoto A."/>
            <person name="Ishii H."/>
            <person name="Satoh N."/>
            <person name="Nishiyama T."/>
            <person name="Hasebe M."/>
            <person name="Maruyama T."/>
            <person name="Minagawa J."/>
            <person name="Obokata J."/>
            <person name="Shigenobu S."/>
        </authorList>
    </citation>
    <scope>NUCLEOTIDE SEQUENCE [LARGE SCALE GENOMIC DNA]</scope>
</reference>
<feature type="region of interest" description="Disordered" evidence="2">
    <location>
        <begin position="64"/>
        <end position="90"/>
    </location>
</feature>
<sequence length="382" mass="41660">MSSVPQIFAHFLAHQIKQSLLGRLDGSESGQLSCGHENAETVKLQATHEKVDLGLCHDLQITTKKRKAKKTPKPSNSGLEVEKKNSRAKREKVDSNKVCGDGVMDEEEECDPGRLGEYDPCCTLTCELRPSASCSPASHPCCTQDCKTAPPTHRCKTVLSDSNPCVMVTTFCDGVDPTVCSNSKVSSLADFFARFINAPDFSRCGWNGICSAGKCMSTCDAADLHLSNKSSGFQICDCAASETSSEDTEKCSSCCDHHIVSHNSCVIARGRKSDGNPCVFGYCPEVACIRVEAKQNFTDEYNNYKDDLDISAFKPGKDHKNVISKNTLTNIFRWIYWILTGGALLAFLAFSVITVLPICKEEDREPNSKRPPVVETTGAKAT</sequence>
<keyword evidence="3" id="KW-1133">Transmembrane helix</keyword>
<dbReference type="GO" id="GO:0004222">
    <property type="term" value="F:metalloendopeptidase activity"/>
    <property type="evidence" value="ECO:0007669"/>
    <property type="project" value="TreeGrafter"/>
</dbReference>
<feature type="transmembrane region" description="Helical" evidence="3">
    <location>
        <begin position="334"/>
        <end position="359"/>
    </location>
</feature>
<dbReference type="GO" id="GO:0005886">
    <property type="term" value="C:plasma membrane"/>
    <property type="evidence" value="ECO:0007669"/>
    <property type="project" value="TreeGrafter"/>
</dbReference>
<keyword evidence="3" id="KW-0812">Transmembrane</keyword>
<comment type="caution">
    <text evidence="1">Lacks conserved residue(s) required for the propagation of feature annotation.</text>
</comment>
<dbReference type="GO" id="GO:0006509">
    <property type="term" value="P:membrane protein ectodomain proteolysis"/>
    <property type="evidence" value="ECO:0007669"/>
    <property type="project" value="TreeGrafter"/>
</dbReference>
<organism evidence="5 6">
    <name type="scientific">Elysia marginata</name>
    <dbReference type="NCBI Taxonomy" id="1093978"/>
    <lineage>
        <taxon>Eukaryota</taxon>
        <taxon>Metazoa</taxon>
        <taxon>Spiralia</taxon>
        <taxon>Lophotrochozoa</taxon>
        <taxon>Mollusca</taxon>
        <taxon>Gastropoda</taxon>
        <taxon>Heterobranchia</taxon>
        <taxon>Euthyneura</taxon>
        <taxon>Panpulmonata</taxon>
        <taxon>Sacoglossa</taxon>
        <taxon>Placobranchoidea</taxon>
        <taxon>Plakobranchidae</taxon>
        <taxon>Elysia</taxon>
    </lineage>
</organism>
<dbReference type="Proteomes" id="UP000762676">
    <property type="component" value="Unassembled WGS sequence"/>
</dbReference>
<dbReference type="PANTHER" id="PTHR45702">
    <property type="entry name" value="ADAM10/ADAM17 METALLOPEPTIDASE FAMILY MEMBER"/>
    <property type="match status" value="1"/>
</dbReference>
<dbReference type="PROSITE" id="PS50214">
    <property type="entry name" value="DISINTEGRIN_2"/>
    <property type="match status" value="1"/>
</dbReference>
<keyword evidence="5" id="KW-0378">Hydrolase</keyword>
<name>A0AAV4JAT8_9GAST</name>
<keyword evidence="5" id="KW-0645">Protease</keyword>
<evidence type="ECO:0000259" key="4">
    <source>
        <dbReference type="PROSITE" id="PS50214"/>
    </source>
</evidence>
<keyword evidence="5" id="KW-0482">Metalloprotease</keyword>
<evidence type="ECO:0000313" key="6">
    <source>
        <dbReference type="Proteomes" id="UP000762676"/>
    </source>
</evidence>
<proteinExistence type="predicted"/>
<evidence type="ECO:0000256" key="3">
    <source>
        <dbReference type="SAM" id="Phobius"/>
    </source>
</evidence>
<feature type="region of interest" description="Disordered" evidence="2">
    <location>
        <begin position="363"/>
        <end position="382"/>
    </location>
</feature>
<dbReference type="Gene3D" id="4.10.70.10">
    <property type="entry name" value="Disintegrin domain"/>
    <property type="match status" value="1"/>
</dbReference>